<reference evidence="1 2" key="1">
    <citation type="journal article" date="2022" name="New Phytol.">
        <title>Ecological generalism drives hyperdiversity of secondary metabolite gene clusters in xylarialean endophytes.</title>
        <authorList>
            <person name="Franco M.E.E."/>
            <person name="Wisecaver J.H."/>
            <person name="Arnold A.E."/>
            <person name="Ju Y.M."/>
            <person name="Slot J.C."/>
            <person name="Ahrendt S."/>
            <person name="Moore L.P."/>
            <person name="Eastman K.E."/>
            <person name="Scott K."/>
            <person name="Konkel Z."/>
            <person name="Mondo S.J."/>
            <person name="Kuo A."/>
            <person name="Hayes R.D."/>
            <person name="Haridas S."/>
            <person name="Andreopoulos B."/>
            <person name="Riley R."/>
            <person name="LaButti K."/>
            <person name="Pangilinan J."/>
            <person name="Lipzen A."/>
            <person name="Amirebrahimi M."/>
            <person name="Yan J."/>
            <person name="Adam C."/>
            <person name="Keymanesh K."/>
            <person name="Ng V."/>
            <person name="Louie K."/>
            <person name="Northen T."/>
            <person name="Drula E."/>
            <person name="Henrissat B."/>
            <person name="Hsieh H.M."/>
            <person name="Youens-Clark K."/>
            <person name="Lutzoni F."/>
            <person name="Miadlikowska J."/>
            <person name="Eastwood D.C."/>
            <person name="Hamelin R.C."/>
            <person name="Grigoriev I.V."/>
            <person name="U'Ren J.M."/>
        </authorList>
    </citation>
    <scope>NUCLEOTIDE SEQUENCE [LARGE SCALE GENOMIC DNA]</scope>
    <source>
        <strain evidence="1 2">ER1909</strain>
    </source>
</reference>
<sequence length="52" mass="5529">MKYIVALLALSVAALAAPFGSKSGKEKRVPDVDDEVEDAGYFSAKIDALWDG</sequence>
<dbReference type="Proteomes" id="UP001497680">
    <property type="component" value="Unassembled WGS sequence"/>
</dbReference>
<proteinExistence type="predicted"/>
<accession>A0ACC0DFA4</accession>
<gene>
    <name evidence="1" type="ORF">F4821DRAFT_255288</name>
</gene>
<protein>
    <submittedName>
        <fullName evidence="1">Uncharacterized protein</fullName>
    </submittedName>
</protein>
<evidence type="ECO:0000313" key="1">
    <source>
        <dbReference type="EMBL" id="KAI6091002.1"/>
    </source>
</evidence>
<dbReference type="EMBL" id="MU394288">
    <property type="protein sequence ID" value="KAI6091002.1"/>
    <property type="molecule type" value="Genomic_DNA"/>
</dbReference>
<keyword evidence="2" id="KW-1185">Reference proteome</keyword>
<name>A0ACC0DFA4_9PEZI</name>
<organism evidence="1 2">
    <name type="scientific">Hypoxylon rubiginosum</name>
    <dbReference type="NCBI Taxonomy" id="110542"/>
    <lineage>
        <taxon>Eukaryota</taxon>
        <taxon>Fungi</taxon>
        <taxon>Dikarya</taxon>
        <taxon>Ascomycota</taxon>
        <taxon>Pezizomycotina</taxon>
        <taxon>Sordariomycetes</taxon>
        <taxon>Xylariomycetidae</taxon>
        <taxon>Xylariales</taxon>
        <taxon>Hypoxylaceae</taxon>
        <taxon>Hypoxylon</taxon>
    </lineage>
</organism>
<evidence type="ECO:0000313" key="2">
    <source>
        <dbReference type="Proteomes" id="UP001497680"/>
    </source>
</evidence>
<comment type="caution">
    <text evidence="1">The sequence shown here is derived from an EMBL/GenBank/DDBJ whole genome shotgun (WGS) entry which is preliminary data.</text>
</comment>